<evidence type="ECO:0000313" key="1">
    <source>
        <dbReference type="EMBL" id="KAF4041292.1"/>
    </source>
</evidence>
<proteinExistence type="predicted"/>
<dbReference type="EMBL" id="WSZM01000127">
    <property type="protein sequence ID" value="KAF4041292.1"/>
    <property type="molecule type" value="Genomic_DNA"/>
</dbReference>
<name>A0A833S5W5_PHYIN</name>
<sequence length="105" mass="11878">MSAITQTGSLELLMLFATFGKEDLWMEMAAMGAFDMPERPPITNIRFNERTYGAANAELDFHFTIEGVCSLVRIFRLPDTVITEDGDRCMKEEATAIMLNRLCSF</sequence>
<accession>A0A833S5W5</accession>
<organism evidence="1 2">
    <name type="scientific">Phytophthora infestans</name>
    <name type="common">Potato late blight agent</name>
    <name type="synonym">Botrytis infestans</name>
    <dbReference type="NCBI Taxonomy" id="4787"/>
    <lineage>
        <taxon>Eukaryota</taxon>
        <taxon>Sar</taxon>
        <taxon>Stramenopiles</taxon>
        <taxon>Oomycota</taxon>
        <taxon>Peronosporomycetes</taxon>
        <taxon>Peronosporales</taxon>
        <taxon>Peronosporaceae</taxon>
        <taxon>Phytophthora</taxon>
    </lineage>
</organism>
<comment type="caution">
    <text evidence="1">The sequence shown here is derived from an EMBL/GenBank/DDBJ whole genome shotgun (WGS) entry which is preliminary data.</text>
</comment>
<protein>
    <submittedName>
        <fullName evidence="1">Uncharacterized protein</fullName>
    </submittedName>
</protein>
<evidence type="ECO:0000313" key="2">
    <source>
        <dbReference type="Proteomes" id="UP000602510"/>
    </source>
</evidence>
<keyword evidence="2" id="KW-1185">Reference proteome</keyword>
<gene>
    <name evidence="1" type="ORF">GN244_ATG06468</name>
</gene>
<dbReference type="AlphaFoldDB" id="A0A833S5W5"/>
<dbReference type="Proteomes" id="UP000602510">
    <property type="component" value="Unassembled WGS sequence"/>
</dbReference>
<reference evidence="1" key="1">
    <citation type="submission" date="2020-04" db="EMBL/GenBank/DDBJ databases">
        <title>Hybrid Assembly of Korean Phytophthora infestans isolates.</title>
        <authorList>
            <person name="Prokchorchik M."/>
            <person name="Lee Y."/>
            <person name="Seo J."/>
            <person name="Cho J.-H."/>
            <person name="Park Y.-E."/>
            <person name="Jang D.-C."/>
            <person name="Im J.-S."/>
            <person name="Choi J.-G."/>
            <person name="Park H.-J."/>
            <person name="Lee G.-B."/>
            <person name="Lee Y.-G."/>
            <person name="Hong S.-Y."/>
            <person name="Cho K."/>
            <person name="Sohn K.H."/>
        </authorList>
    </citation>
    <scope>NUCLEOTIDE SEQUENCE</scope>
    <source>
        <strain evidence="1">KR_1_A1</strain>
    </source>
</reference>